<protein>
    <recommendedName>
        <fullName evidence="4">Type I restriction modification DNA specificity domain-containing protein</fullName>
    </recommendedName>
</protein>
<accession>A0ABX5B5I6</accession>
<keyword evidence="2" id="KW-0680">Restriction system</keyword>
<keyword evidence="3" id="KW-0238">DNA-binding</keyword>
<comment type="caution">
    <text evidence="5">The sequence shown here is derived from an EMBL/GenBank/DDBJ whole genome shotgun (WGS) entry which is preliminary data.</text>
</comment>
<name>A0ABX5B5I6_9SPIR</name>
<dbReference type="Gene3D" id="3.90.220.20">
    <property type="entry name" value="DNA methylase specificity domains"/>
    <property type="match status" value="2"/>
</dbReference>
<gene>
    <name evidence="5" type="ORF">DJ52_04660</name>
</gene>
<evidence type="ECO:0000256" key="1">
    <source>
        <dbReference type="ARBA" id="ARBA00010923"/>
    </source>
</evidence>
<dbReference type="SUPFAM" id="SSF116734">
    <property type="entry name" value="DNA methylase specificity domain"/>
    <property type="match status" value="2"/>
</dbReference>
<feature type="domain" description="Type I restriction modification DNA specificity" evidence="4">
    <location>
        <begin position="82"/>
        <end position="217"/>
    </location>
</feature>
<sequence>MQDLIYDLKTGSNQPHVYEKDLSKIKIPNLNIEKQKEIVYLMEEQENIILEQDKIIKESNDKINSLDFVNYDKCKLSDKTKFQITIGKRVLQKNIKENGKYPIYSANVYKPFGYIDELLFDNFDSTFVLWGIDGDWMTNYILPNNPFYPTDHCGVIKCIDNSVNMIYFNYAFNIVGKEYGFNRNLRASIDRIEKLQIPIPDLNIQNKISNTILDCKKQIYQSQLKINNAKIKQREIMDDIFQIE</sequence>
<proteinExistence type="inferred from homology"/>
<dbReference type="Proteomes" id="UP000238924">
    <property type="component" value="Unassembled WGS sequence"/>
</dbReference>
<evidence type="ECO:0000256" key="2">
    <source>
        <dbReference type="ARBA" id="ARBA00022747"/>
    </source>
</evidence>
<evidence type="ECO:0000256" key="3">
    <source>
        <dbReference type="ARBA" id="ARBA00023125"/>
    </source>
</evidence>
<evidence type="ECO:0000313" key="6">
    <source>
        <dbReference type="Proteomes" id="UP000238924"/>
    </source>
</evidence>
<dbReference type="Pfam" id="PF01420">
    <property type="entry name" value="Methylase_S"/>
    <property type="match status" value="1"/>
</dbReference>
<reference evidence="5 6" key="1">
    <citation type="submission" date="2014-04" db="EMBL/GenBank/DDBJ databases">
        <title>Whole genome sequence of 'Brachyspira hampsonii' D13-03603F2.</title>
        <authorList>
            <person name="Patterson A.H."/>
            <person name="Chaban B."/>
            <person name="Fernando C."/>
            <person name="Harding J.C."/>
            <person name="Hill J.E."/>
        </authorList>
    </citation>
    <scope>NUCLEOTIDE SEQUENCE [LARGE SCALE GENOMIC DNA]</scope>
    <source>
        <strain evidence="5 6">D13-03603F2</strain>
    </source>
</reference>
<evidence type="ECO:0000259" key="4">
    <source>
        <dbReference type="Pfam" id="PF01420"/>
    </source>
</evidence>
<dbReference type="EMBL" id="JJMJ01000068">
    <property type="protein sequence ID" value="PPS22540.1"/>
    <property type="molecule type" value="Genomic_DNA"/>
</dbReference>
<dbReference type="InterPro" id="IPR044946">
    <property type="entry name" value="Restrct_endonuc_typeI_TRD_sf"/>
</dbReference>
<organism evidence="5 6">
    <name type="scientific">Brachyspira murdochii</name>
    <dbReference type="NCBI Taxonomy" id="84378"/>
    <lineage>
        <taxon>Bacteria</taxon>
        <taxon>Pseudomonadati</taxon>
        <taxon>Spirochaetota</taxon>
        <taxon>Spirochaetia</taxon>
        <taxon>Brachyspirales</taxon>
        <taxon>Brachyspiraceae</taxon>
        <taxon>Brachyspira</taxon>
    </lineage>
</organism>
<comment type="similarity">
    <text evidence="1">Belongs to the type-I restriction system S methylase family.</text>
</comment>
<evidence type="ECO:0000313" key="5">
    <source>
        <dbReference type="EMBL" id="PPS22540.1"/>
    </source>
</evidence>
<keyword evidence="6" id="KW-1185">Reference proteome</keyword>
<dbReference type="InterPro" id="IPR000055">
    <property type="entry name" value="Restrct_endonuc_typeI_TRD"/>
</dbReference>